<keyword evidence="3 5" id="KW-0285">Flavoprotein</keyword>
<reference evidence="10" key="1">
    <citation type="submission" date="2016-10" db="EMBL/GenBank/DDBJ databases">
        <authorList>
            <person name="Varghese N."/>
            <person name="Submissions S."/>
        </authorList>
    </citation>
    <scope>NUCLEOTIDE SEQUENCE [LARGE SCALE GENOMIC DNA]</scope>
    <source>
        <strain evidence="10">DSM 19183</strain>
    </source>
</reference>
<proteinExistence type="inferred from homology"/>
<dbReference type="InterPro" id="IPR009100">
    <property type="entry name" value="AcylCoA_DH/oxidase_NM_dom_sf"/>
</dbReference>
<dbReference type="InterPro" id="IPR013786">
    <property type="entry name" value="AcylCoA_DH/ox_N"/>
</dbReference>
<keyword evidence="4 5" id="KW-0274">FAD</keyword>
<dbReference type="STRING" id="426702.SAMN04488099_11729"/>
<dbReference type="Pfam" id="PF02770">
    <property type="entry name" value="Acyl-CoA_dh_M"/>
    <property type="match status" value="1"/>
</dbReference>
<dbReference type="InterPro" id="IPR036250">
    <property type="entry name" value="AcylCo_DH-like_C"/>
</dbReference>
<gene>
    <name evidence="9" type="ORF">SAMN04488099_11729</name>
</gene>
<sequence length="372" mass="41009">MAIRSITDISESVYRYTASELSEKAKEYDETDSFPREPFDYFADLGVLRIPFSREQGGLGGSLQDILSVIRTVSTTCSSTASVLLTHLSFGIMPVYLYGTEDQKRRFLPDLLNGSKIGAYAFNELDSGSDLSLIETSAVETDEGWVLNGSKHYISNAGEASVYSVVSRMQYRNGEQEVGILLVHPEMKGLSVGQQEEKMGIRGMPVASLSFDRVVVSHENVLGGQAVGESACYVIKTLNKLYVAAQAIGIAEGVLKKALSYMQKDRQFGKRLIDLPNNQYRMADAYTEMNAAKALLDKVEAFDPESSDYYCMVKLKATSVAVDTAKTALQLTGGYGFMRNNSIERFVRDAELTHIYGGGSDTQRAMIARNWL</sequence>
<keyword evidence="5" id="KW-0560">Oxidoreductase</keyword>
<dbReference type="Proteomes" id="UP000199081">
    <property type="component" value="Unassembled WGS sequence"/>
</dbReference>
<dbReference type="Pfam" id="PF00441">
    <property type="entry name" value="Acyl-CoA_dh_1"/>
    <property type="match status" value="1"/>
</dbReference>
<evidence type="ECO:0000259" key="8">
    <source>
        <dbReference type="Pfam" id="PF02771"/>
    </source>
</evidence>
<dbReference type="PANTHER" id="PTHR43884">
    <property type="entry name" value="ACYL-COA DEHYDROGENASE"/>
    <property type="match status" value="1"/>
</dbReference>
<evidence type="ECO:0000256" key="3">
    <source>
        <dbReference type="ARBA" id="ARBA00022630"/>
    </source>
</evidence>
<evidence type="ECO:0000256" key="2">
    <source>
        <dbReference type="ARBA" id="ARBA00009347"/>
    </source>
</evidence>
<dbReference type="AlphaFoldDB" id="A0A1H7P5J0"/>
<dbReference type="PROSITE" id="PS00073">
    <property type="entry name" value="ACYL_COA_DH_2"/>
    <property type="match status" value="1"/>
</dbReference>
<feature type="domain" description="Acyl-CoA oxidase/dehydrogenase middle" evidence="7">
    <location>
        <begin position="119"/>
        <end position="214"/>
    </location>
</feature>
<feature type="domain" description="Acyl-CoA dehydrogenase/oxidase N-terminal" evidence="8">
    <location>
        <begin position="9"/>
        <end position="114"/>
    </location>
</feature>
<dbReference type="OrthoDB" id="9802447at2"/>
<evidence type="ECO:0000259" key="7">
    <source>
        <dbReference type="Pfam" id="PF02770"/>
    </source>
</evidence>
<dbReference type="RefSeq" id="WP_091482822.1">
    <property type="nucleotide sequence ID" value="NZ_BJYC01000020.1"/>
</dbReference>
<accession>A0A1H7P5J0</accession>
<dbReference type="InterPro" id="IPR006091">
    <property type="entry name" value="Acyl-CoA_Oxase/DH_mid-dom"/>
</dbReference>
<dbReference type="PANTHER" id="PTHR43884:SF12">
    <property type="entry name" value="ISOVALERYL-COA DEHYDROGENASE, MITOCHONDRIAL-RELATED"/>
    <property type="match status" value="1"/>
</dbReference>
<dbReference type="Pfam" id="PF02771">
    <property type="entry name" value="Acyl-CoA_dh_N"/>
    <property type="match status" value="1"/>
</dbReference>
<evidence type="ECO:0000259" key="6">
    <source>
        <dbReference type="Pfam" id="PF00441"/>
    </source>
</evidence>
<dbReference type="GO" id="GO:0050660">
    <property type="term" value="F:flavin adenine dinucleotide binding"/>
    <property type="evidence" value="ECO:0007669"/>
    <property type="project" value="InterPro"/>
</dbReference>
<comment type="cofactor">
    <cofactor evidence="1 5">
        <name>FAD</name>
        <dbReference type="ChEBI" id="CHEBI:57692"/>
    </cofactor>
</comment>
<evidence type="ECO:0000313" key="9">
    <source>
        <dbReference type="EMBL" id="SEL30357.1"/>
    </source>
</evidence>
<dbReference type="InterPro" id="IPR006089">
    <property type="entry name" value="Acyl-CoA_DH_CS"/>
</dbReference>
<organism evidence="9 10">
    <name type="scientific">Alkalibacterium pelagium</name>
    <dbReference type="NCBI Taxonomy" id="426702"/>
    <lineage>
        <taxon>Bacteria</taxon>
        <taxon>Bacillati</taxon>
        <taxon>Bacillota</taxon>
        <taxon>Bacilli</taxon>
        <taxon>Lactobacillales</taxon>
        <taxon>Carnobacteriaceae</taxon>
        <taxon>Alkalibacterium</taxon>
    </lineage>
</organism>
<dbReference type="InterPro" id="IPR009075">
    <property type="entry name" value="AcylCo_DH/oxidase_C"/>
</dbReference>
<dbReference type="SUPFAM" id="SSF47203">
    <property type="entry name" value="Acyl-CoA dehydrogenase C-terminal domain-like"/>
    <property type="match status" value="1"/>
</dbReference>
<dbReference type="PIRSF" id="PIRSF016578">
    <property type="entry name" value="HsaA"/>
    <property type="match status" value="1"/>
</dbReference>
<dbReference type="Gene3D" id="1.20.140.10">
    <property type="entry name" value="Butyryl-CoA Dehydrogenase, subunit A, domain 3"/>
    <property type="match status" value="1"/>
</dbReference>
<dbReference type="SUPFAM" id="SSF56645">
    <property type="entry name" value="Acyl-CoA dehydrogenase NM domain-like"/>
    <property type="match status" value="1"/>
</dbReference>
<dbReference type="GO" id="GO:0003995">
    <property type="term" value="F:acyl-CoA dehydrogenase activity"/>
    <property type="evidence" value="ECO:0007669"/>
    <property type="project" value="InterPro"/>
</dbReference>
<dbReference type="EMBL" id="FNZU01000017">
    <property type="protein sequence ID" value="SEL30357.1"/>
    <property type="molecule type" value="Genomic_DNA"/>
</dbReference>
<keyword evidence="10" id="KW-1185">Reference proteome</keyword>
<protein>
    <submittedName>
        <fullName evidence="9">Butyryl-CoA dehydrogenase</fullName>
    </submittedName>
</protein>
<dbReference type="Gene3D" id="2.40.110.10">
    <property type="entry name" value="Butyryl-CoA Dehydrogenase, subunit A, domain 2"/>
    <property type="match status" value="1"/>
</dbReference>
<dbReference type="InterPro" id="IPR046373">
    <property type="entry name" value="Acyl-CoA_Oxase/DH_mid-dom_sf"/>
</dbReference>
<evidence type="ECO:0000256" key="1">
    <source>
        <dbReference type="ARBA" id="ARBA00001974"/>
    </source>
</evidence>
<evidence type="ECO:0000313" key="10">
    <source>
        <dbReference type="Proteomes" id="UP000199081"/>
    </source>
</evidence>
<dbReference type="InterPro" id="IPR037069">
    <property type="entry name" value="AcylCoA_DH/ox_N_sf"/>
</dbReference>
<evidence type="ECO:0000256" key="5">
    <source>
        <dbReference type="RuleBase" id="RU362125"/>
    </source>
</evidence>
<dbReference type="Gene3D" id="1.10.540.10">
    <property type="entry name" value="Acyl-CoA dehydrogenase/oxidase, N-terminal domain"/>
    <property type="match status" value="1"/>
</dbReference>
<comment type="similarity">
    <text evidence="2 5">Belongs to the acyl-CoA dehydrogenase family.</text>
</comment>
<evidence type="ECO:0000256" key="4">
    <source>
        <dbReference type="ARBA" id="ARBA00022827"/>
    </source>
</evidence>
<name>A0A1H7P5J0_9LACT</name>
<feature type="domain" description="Acyl-CoA dehydrogenase/oxidase C-terminal" evidence="6">
    <location>
        <begin position="241"/>
        <end position="370"/>
    </location>
</feature>